<feature type="compositionally biased region" description="Basic and acidic residues" evidence="3">
    <location>
        <begin position="79"/>
        <end position="90"/>
    </location>
</feature>
<gene>
    <name evidence="4" type="ORF">FJTKL_13883</name>
</gene>
<dbReference type="SMART" id="SM00175">
    <property type="entry name" value="RAB"/>
    <property type="match status" value="1"/>
</dbReference>
<evidence type="ECO:0000313" key="5">
    <source>
        <dbReference type="Proteomes" id="UP001600888"/>
    </source>
</evidence>
<dbReference type="Proteomes" id="UP001600888">
    <property type="component" value="Unassembled WGS sequence"/>
</dbReference>
<dbReference type="Gene3D" id="3.40.50.300">
    <property type="entry name" value="P-loop containing nucleotide triphosphate hydrolases"/>
    <property type="match status" value="1"/>
</dbReference>
<keyword evidence="5" id="KW-1185">Reference proteome</keyword>
<evidence type="ECO:0008006" key="6">
    <source>
        <dbReference type="Google" id="ProtNLM"/>
    </source>
</evidence>
<feature type="region of interest" description="Disordered" evidence="3">
    <location>
        <begin position="603"/>
        <end position="630"/>
    </location>
</feature>
<sequence length="925" mass="99716">MPPDETLSSPGFQPTRKKESFASPWPTPPMRRCMRAQRRLEGCHVAQSSQQNSRRSGDLRFALHAPDSPSRMSFSSRTAADDDPRPDRHGSGSGDGDGDADPAAAADADADDRRPRDRPRHRLTMESRPRSIIGSACLALESTVGKTVADVTNFVRHCRPARADLTPITRELSELQMVLELLNDFGQYGQHGENRQQDAIPPELQAHLRPILSNCITVVLRIDGVLRRHGQGDADGSAKWTAQGRTDMAELRPSLEVHRGALGHISDLISISISRASKDGGPGGTQEAELQVKDVIEDLQDVRSSILVSDSNATLARQHFALQVHLGQIIAFAETLNKPDAWDEAVKTIDAAGEDGETRPSEPTSEPVSPITSIRESPSQDRIIDGIESLRARPKSYSPALSGATIGAARTANHTTTLSIPSRKAIIVSPLTTGGLSINTFGGSNREQGGSISPMTYRGPGNEENTTDASEPAKEESEPISPMSFGKPASAEEAEDATAPIETPSTDPGVFDTENKAIPSELLVPGAAAHRIGIAPSRVSTAASSYMEDGEEEITEEALAFAQVPVHIMGRLSVNLVGQVYTNNSGRSCSDGTSFDRSISTFETEGEMEEAEGEGYAASTGTSDTGSLRDGHLQFSQIDVTQVTPPAATHEAHPGEQVLPQQAAGHQPAQAPQPPQPPQPPSREIRQQASMSTMNTQTFLQGKPLPRTPLVYVPQYPGPFIRKKAVVVGNFSCGKTCLITRMARGHYPRGDGNGDRASVTESVRVSVDEEPVELSLWDIRGIDYDPSWLSNAQVALICFSVNIASTDAKGKHLGRWVTEVNRNCPGAAILLVGLKSDIRWHAKTVEKLRKHGKTLVTPEQGEQLRDSIGAIRYLECSARTGDGVLEVLEEATRVSLLVNNEGFKRGHRRPLSRIGKFLGLGSRSD</sequence>
<protein>
    <recommendedName>
        <fullName evidence="6">GTP-binding protein rhoA</fullName>
    </recommendedName>
</protein>
<evidence type="ECO:0000313" key="4">
    <source>
        <dbReference type="EMBL" id="KAL2291249.1"/>
    </source>
</evidence>
<proteinExistence type="predicted"/>
<accession>A0ABR4F9B8</accession>
<dbReference type="SMART" id="SM00174">
    <property type="entry name" value="RHO"/>
    <property type="match status" value="1"/>
</dbReference>
<dbReference type="PROSITE" id="PS51420">
    <property type="entry name" value="RHO"/>
    <property type="match status" value="1"/>
</dbReference>
<dbReference type="PROSITE" id="PS51419">
    <property type="entry name" value="RAB"/>
    <property type="match status" value="1"/>
</dbReference>
<feature type="compositionally biased region" description="Low complexity" evidence="3">
    <location>
        <begin position="661"/>
        <end position="670"/>
    </location>
</feature>
<organism evidence="4 5">
    <name type="scientific">Diaporthe vaccinii</name>
    <dbReference type="NCBI Taxonomy" id="105482"/>
    <lineage>
        <taxon>Eukaryota</taxon>
        <taxon>Fungi</taxon>
        <taxon>Dikarya</taxon>
        <taxon>Ascomycota</taxon>
        <taxon>Pezizomycotina</taxon>
        <taxon>Sordariomycetes</taxon>
        <taxon>Sordariomycetidae</taxon>
        <taxon>Diaporthales</taxon>
        <taxon>Diaporthaceae</taxon>
        <taxon>Diaporthe</taxon>
        <taxon>Diaporthe eres species complex</taxon>
    </lineage>
</organism>
<keyword evidence="2" id="KW-0342">GTP-binding</keyword>
<evidence type="ECO:0000256" key="2">
    <source>
        <dbReference type="ARBA" id="ARBA00023134"/>
    </source>
</evidence>
<dbReference type="InterPro" id="IPR001806">
    <property type="entry name" value="Small_GTPase"/>
</dbReference>
<name>A0ABR4F9B8_9PEZI</name>
<dbReference type="InterPro" id="IPR027417">
    <property type="entry name" value="P-loop_NTPase"/>
</dbReference>
<reference evidence="4 5" key="1">
    <citation type="submission" date="2024-03" db="EMBL/GenBank/DDBJ databases">
        <title>A high-quality draft genome sequence of Diaporthe vaccinii, a causative agent of upright dieback and viscid rot disease in cranberry plants.</title>
        <authorList>
            <person name="Sarrasin M."/>
            <person name="Lang B.F."/>
            <person name="Burger G."/>
        </authorList>
    </citation>
    <scope>NUCLEOTIDE SEQUENCE [LARGE SCALE GENOMIC DNA]</scope>
    <source>
        <strain evidence="4 5">IS7</strain>
    </source>
</reference>
<keyword evidence="1" id="KW-0547">Nucleotide-binding</keyword>
<dbReference type="PRINTS" id="PR00449">
    <property type="entry name" value="RASTRNSFRMNG"/>
</dbReference>
<evidence type="ECO:0000256" key="3">
    <source>
        <dbReference type="SAM" id="MobiDB-lite"/>
    </source>
</evidence>
<dbReference type="CDD" id="cd00157">
    <property type="entry name" value="Rho"/>
    <property type="match status" value="1"/>
</dbReference>
<dbReference type="SUPFAM" id="SSF52540">
    <property type="entry name" value="P-loop containing nucleoside triphosphate hydrolases"/>
    <property type="match status" value="1"/>
</dbReference>
<dbReference type="InterPro" id="IPR003578">
    <property type="entry name" value="Small_GTPase_Rho"/>
</dbReference>
<feature type="region of interest" description="Disordered" evidence="3">
    <location>
        <begin position="352"/>
        <end position="381"/>
    </location>
</feature>
<feature type="compositionally biased region" description="Polar residues" evidence="3">
    <location>
        <begin position="1"/>
        <end position="12"/>
    </location>
</feature>
<evidence type="ECO:0000256" key="1">
    <source>
        <dbReference type="ARBA" id="ARBA00022741"/>
    </source>
</evidence>
<feature type="compositionally biased region" description="Polar residues" evidence="3">
    <location>
        <begin position="361"/>
        <end position="377"/>
    </location>
</feature>
<feature type="compositionally biased region" description="Acidic residues" evidence="3">
    <location>
        <begin position="604"/>
        <end position="613"/>
    </location>
</feature>
<dbReference type="EMBL" id="JBAWTH010000007">
    <property type="protein sequence ID" value="KAL2291249.1"/>
    <property type="molecule type" value="Genomic_DNA"/>
</dbReference>
<dbReference type="PANTHER" id="PTHR24072">
    <property type="entry name" value="RHO FAMILY GTPASE"/>
    <property type="match status" value="1"/>
</dbReference>
<feature type="region of interest" description="Disordered" evidence="3">
    <location>
        <begin position="1"/>
        <end position="128"/>
    </location>
</feature>
<feature type="region of interest" description="Disordered" evidence="3">
    <location>
        <begin position="661"/>
        <end position="686"/>
    </location>
</feature>
<comment type="caution">
    <text evidence="4">The sequence shown here is derived from an EMBL/GenBank/DDBJ whole genome shotgun (WGS) entry which is preliminary data.</text>
</comment>
<feature type="region of interest" description="Disordered" evidence="3">
    <location>
        <begin position="439"/>
        <end position="510"/>
    </location>
</feature>
<feature type="compositionally biased region" description="Polar residues" evidence="3">
    <location>
        <begin position="439"/>
        <end position="454"/>
    </location>
</feature>
<dbReference type="Pfam" id="PF00071">
    <property type="entry name" value="Ras"/>
    <property type="match status" value="1"/>
</dbReference>
<feature type="compositionally biased region" description="Pro residues" evidence="3">
    <location>
        <begin position="671"/>
        <end position="681"/>
    </location>
</feature>